<feature type="transmembrane region" description="Helical" evidence="8">
    <location>
        <begin position="97"/>
        <end position="118"/>
    </location>
</feature>
<keyword evidence="3" id="KW-1003">Cell membrane</keyword>
<evidence type="ECO:0000256" key="7">
    <source>
        <dbReference type="ARBA" id="ARBA00023136"/>
    </source>
</evidence>
<dbReference type="SUPFAM" id="SSF103473">
    <property type="entry name" value="MFS general substrate transporter"/>
    <property type="match status" value="1"/>
</dbReference>
<evidence type="ECO:0000256" key="2">
    <source>
        <dbReference type="ARBA" id="ARBA00022448"/>
    </source>
</evidence>
<dbReference type="InterPro" id="IPR005828">
    <property type="entry name" value="MFS_sugar_transport-like"/>
</dbReference>
<evidence type="ECO:0000313" key="10">
    <source>
        <dbReference type="EMBL" id="MBF8177731.1"/>
    </source>
</evidence>
<feature type="transmembrane region" description="Helical" evidence="8">
    <location>
        <begin position="21"/>
        <end position="50"/>
    </location>
</feature>
<feature type="transmembrane region" description="Helical" evidence="8">
    <location>
        <begin position="196"/>
        <end position="215"/>
    </location>
</feature>
<keyword evidence="5 8" id="KW-0812">Transmembrane</keyword>
<dbReference type="PANTHER" id="PTHR43045">
    <property type="entry name" value="SHIKIMATE TRANSPORTER"/>
    <property type="match status" value="1"/>
</dbReference>
<dbReference type="InterPro" id="IPR004736">
    <property type="entry name" value="MHS_symport"/>
</dbReference>
<evidence type="ECO:0000256" key="6">
    <source>
        <dbReference type="ARBA" id="ARBA00022989"/>
    </source>
</evidence>
<feature type="transmembrane region" description="Helical" evidence="8">
    <location>
        <begin position="250"/>
        <end position="273"/>
    </location>
</feature>
<dbReference type="Pfam" id="PF07690">
    <property type="entry name" value="MFS_1"/>
    <property type="match status" value="1"/>
</dbReference>
<evidence type="ECO:0000259" key="9">
    <source>
        <dbReference type="PROSITE" id="PS50850"/>
    </source>
</evidence>
<evidence type="ECO:0000256" key="8">
    <source>
        <dbReference type="SAM" id="Phobius"/>
    </source>
</evidence>
<dbReference type="EMBL" id="JADOEL010000005">
    <property type="protein sequence ID" value="MBF8177731.1"/>
    <property type="molecule type" value="Genomic_DNA"/>
</dbReference>
<dbReference type="NCBIfam" id="TIGR00883">
    <property type="entry name" value="2A0106"/>
    <property type="match status" value="1"/>
</dbReference>
<dbReference type="RefSeq" id="WP_195875312.1">
    <property type="nucleotide sequence ID" value="NZ_JADOEL010000005.1"/>
</dbReference>
<keyword evidence="2" id="KW-0813">Transport</keyword>
<dbReference type="InterPro" id="IPR011701">
    <property type="entry name" value="MFS"/>
</dbReference>
<feature type="transmembrane region" description="Helical" evidence="8">
    <location>
        <begin position="316"/>
        <end position="335"/>
    </location>
</feature>
<keyword evidence="4" id="KW-0997">Cell inner membrane</keyword>
<feature type="transmembrane region" description="Helical" evidence="8">
    <location>
        <begin position="124"/>
        <end position="150"/>
    </location>
</feature>
<organism evidence="10 11">
    <name type="scientific">Herminiimonas contaminans</name>
    <dbReference type="NCBI Taxonomy" id="1111140"/>
    <lineage>
        <taxon>Bacteria</taxon>
        <taxon>Pseudomonadati</taxon>
        <taxon>Pseudomonadota</taxon>
        <taxon>Betaproteobacteria</taxon>
        <taxon>Burkholderiales</taxon>
        <taxon>Oxalobacteraceae</taxon>
        <taxon>Herminiimonas</taxon>
    </lineage>
</organism>
<keyword evidence="6 8" id="KW-1133">Transmembrane helix</keyword>
<accession>A0ABS0ESF3</accession>
<dbReference type="CDD" id="cd17369">
    <property type="entry name" value="MFS_ShiA_like"/>
    <property type="match status" value="1"/>
</dbReference>
<evidence type="ECO:0000313" key="11">
    <source>
        <dbReference type="Proteomes" id="UP000657372"/>
    </source>
</evidence>
<dbReference type="Pfam" id="PF00083">
    <property type="entry name" value="Sugar_tr"/>
    <property type="match status" value="1"/>
</dbReference>
<dbReference type="Gene3D" id="1.20.1250.20">
    <property type="entry name" value="MFS general substrate transporter like domains"/>
    <property type="match status" value="2"/>
</dbReference>
<dbReference type="PANTHER" id="PTHR43045:SF1">
    <property type="entry name" value="SHIKIMATE TRANSPORTER"/>
    <property type="match status" value="1"/>
</dbReference>
<evidence type="ECO:0000256" key="5">
    <source>
        <dbReference type="ARBA" id="ARBA00022692"/>
    </source>
</evidence>
<feature type="transmembrane region" description="Helical" evidence="8">
    <location>
        <begin position="341"/>
        <end position="360"/>
    </location>
</feature>
<feature type="transmembrane region" description="Helical" evidence="8">
    <location>
        <begin position="381"/>
        <end position="405"/>
    </location>
</feature>
<dbReference type="InterPro" id="IPR036259">
    <property type="entry name" value="MFS_trans_sf"/>
</dbReference>
<feature type="transmembrane region" description="Helical" evidence="8">
    <location>
        <begin position="285"/>
        <end position="304"/>
    </location>
</feature>
<dbReference type="Proteomes" id="UP000657372">
    <property type="component" value="Unassembled WGS sequence"/>
</dbReference>
<sequence length="437" mass="46654">MEISTSGDVSVASKGVKKSKIGTIAAASSIGTIIEWYDFLIYGMAAALVFNKLFFPNVSPVIGTLAALGTYAVGFFARPLGGAIFGHFGDRVGRKSMLLLTMFIMGIGTVLIGCLPTYEHIGIWAPVLLIILRFIQGVGLGGEWGGAALMVLEHAPKHRRGFYGSLVQVGFPLGLVLATGVFAIVSKLPEADFLSWGWRIPFLLSVVLVVVGYVIRSKVEESPIFLQMKAKNELSKQPVLDAILKNPRAFLTAIGLKISEVSWVYILTVFIVVHATNNLQLPKSLILDGILYAALVEVITIPLFGLLSDKVGRRPMYIWGALFTVALAFPLFTLLETKDSAIIIGVMIVALSLGHGFMFAPEATYFPELFGANVRYSGATLGFQVAAAVGGGLSPIIATGLMAYFGGTTGVSIMLILLAAVTLVAAIAARETRHESL</sequence>
<name>A0ABS0ESF3_9BURK</name>
<feature type="transmembrane region" description="Helical" evidence="8">
    <location>
        <begin position="162"/>
        <end position="184"/>
    </location>
</feature>
<dbReference type="PROSITE" id="PS50850">
    <property type="entry name" value="MFS"/>
    <property type="match status" value="1"/>
</dbReference>
<feature type="transmembrane region" description="Helical" evidence="8">
    <location>
        <begin position="411"/>
        <end position="429"/>
    </location>
</feature>
<evidence type="ECO:0000256" key="1">
    <source>
        <dbReference type="ARBA" id="ARBA00004429"/>
    </source>
</evidence>
<evidence type="ECO:0000256" key="4">
    <source>
        <dbReference type="ARBA" id="ARBA00022519"/>
    </source>
</evidence>
<reference evidence="10 11" key="1">
    <citation type="submission" date="2020-11" db="EMBL/GenBank/DDBJ databases">
        <title>WGS of Herminiimonas contaminans strain Marseille-Q4544 isolated from planarians Schmidtea mediterranea.</title>
        <authorList>
            <person name="Kangale L."/>
        </authorList>
    </citation>
    <scope>NUCLEOTIDE SEQUENCE [LARGE SCALE GENOMIC DNA]</scope>
    <source>
        <strain evidence="10 11">Marseille-Q4544</strain>
    </source>
</reference>
<comment type="subcellular location">
    <subcellularLocation>
        <location evidence="1">Cell inner membrane</location>
        <topology evidence="1">Multi-pass membrane protein</topology>
    </subcellularLocation>
</comment>
<dbReference type="InterPro" id="IPR020846">
    <property type="entry name" value="MFS_dom"/>
</dbReference>
<proteinExistence type="predicted"/>
<comment type="caution">
    <text evidence="10">The sequence shown here is derived from an EMBL/GenBank/DDBJ whole genome shotgun (WGS) entry which is preliminary data.</text>
</comment>
<protein>
    <submittedName>
        <fullName evidence="10">MHS family MFS transporter</fullName>
    </submittedName>
</protein>
<feature type="transmembrane region" description="Helical" evidence="8">
    <location>
        <begin position="62"/>
        <end position="85"/>
    </location>
</feature>
<keyword evidence="11" id="KW-1185">Reference proteome</keyword>
<gene>
    <name evidence="10" type="ORF">IXC47_08570</name>
</gene>
<feature type="domain" description="Major facilitator superfamily (MFS) profile" evidence="9">
    <location>
        <begin position="24"/>
        <end position="437"/>
    </location>
</feature>
<keyword evidence="7 8" id="KW-0472">Membrane</keyword>
<evidence type="ECO:0000256" key="3">
    <source>
        <dbReference type="ARBA" id="ARBA00022475"/>
    </source>
</evidence>